<proteinExistence type="inferred from homology"/>
<keyword evidence="3 7" id="KW-0813">Transport</keyword>
<dbReference type="Gene3D" id="1.20.1250.20">
    <property type="entry name" value="MFS general substrate transporter like domains"/>
    <property type="match status" value="1"/>
</dbReference>
<evidence type="ECO:0000256" key="2">
    <source>
        <dbReference type="ARBA" id="ARBA00010992"/>
    </source>
</evidence>
<evidence type="ECO:0000256" key="6">
    <source>
        <dbReference type="ARBA" id="ARBA00023136"/>
    </source>
</evidence>
<dbReference type="InterPro" id="IPR036259">
    <property type="entry name" value="MFS_trans_sf"/>
</dbReference>
<dbReference type="Proteomes" id="UP001305779">
    <property type="component" value="Unassembled WGS sequence"/>
</dbReference>
<feature type="transmembrane region" description="Helical" evidence="8">
    <location>
        <begin position="162"/>
        <end position="184"/>
    </location>
</feature>
<feature type="domain" description="Major facilitator superfamily (MFS) profile" evidence="9">
    <location>
        <begin position="81"/>
        <end position="524"/>
    </location>
</feature>
<dbReference type="PANTHER" id="PTHR48022">
    <property type="entry name" value="PLASTIDIC GLUCOSE TRANSPORTER 4"/>
    <property type="match status" value="1"/>
</dbReference>
<keyword evidence="6 8" id="KW-0472">Membrane</keyword>
<dbReference type="PANTHER" id="PTHR48022:SF5">
    <property type="entry name" value="ALPHA-GLUCOSIDES PERMEASE MPH2-RELATED"/>
    <property type="match status" value="1"/>
</dbReference>
<protein>
    <recommendedName>
        <fullName evidence="9">Major facilitator superfamily (MFS) profile domain-containing protein</fullName>
    </recommendedName>
</protein>
<evidence type="ECO:0000256" key="4">
    <source>
        <dbReference type="ARBA" id="ARBA00022692"/>
    </source>
</evidence>
<name>A0ABR0EPN7_ZASCE</name>
<dbReference type="InterPro" id="IPR020846">
    <property type="entry name" value="MFS_dom"/>
</dbReference>
<gene>
    <name evidence="10" type="ORF">PRZ48_004254</name>
</gene>
<dbReference type="InterPro" id="IPR005828">
    <property type="entry name" value="MFS_sugar_transport-like"/>
</dbReference>
<organism evidence="10 11">
    <name type="scientific">Zasmidium cellare</name>
    <name type="common">Wine cellar mold</name>
    <name type="synonym">Racodium cellare</name>
    <dbReference type="NCBI Taxonomy" id="395010"/>
    <lineage>
        <taxon>Eukaryota</taxon>
        <taxon>Fungi</taxon>
        <taxon>Dikarya</taxon>
        <taxon>Ascomycota</taxon>
        <taxon>Pezizomycotina</taxon>
        <taxon>Dothideomycetes</taxon>
        <taxon>Dothideomycetidae</taxon>
        <taxon>Mycosphaerellales</taxon>
        <taxon>Mycosphaerellaceae</taxon>
        <taxon>Zasmidium</taxon>
    </lineage>
</organism>
<evidence type="ECO:0000256" key="3">
    <source>
        <dbReference type="ARBA" id="ARBA00022448"/>
    </source>
</evidence>
<dbReference type="InterPro" id="IPR050360">
    <property type="entry name" value="MFS_Sugar_Transporters"/>
</dbReference>
<keyword evidence="4 8" id="KW-0812">Transmembrane</keyword>
<dbReference type="NCBIfam" id="TIGR00879">
    <property type="entry name" value="SP"/>
    <property type="match status" value="1"/>
</dbReference>
<comment type="subcellular location">
    <subcellularLocation>
        <location evidence="1">Membrane</location>
        <topology evidence="1">Multi-pass membrane protein</topology>
    </subcellularLocation>
</comment>
<dbReference type="EMBL" id="JAXOVC010000003">
    <property type="protein sequence ID" value="KAK4503339.1"/>
    <property type="molecule type" value="Genomic_DNA"/>
</dbReference>
<evidence type="ECO:0000313" key="11">
    <source>
        <dbReference type="Proteomes" id="UP001305779"/>
    </source>
</evidence>
<reference evidence="10 11" key="1">
    <citation type="journal article" date="2023" name="G3 (Bethesda)">
        <title>A chromosome-level genome assembly of Zasmidium syzygii isolated from banana leaves.</title>
        <authorList>
            <person name="van Westerhoven A.C."/>
            <person name="Mehrabi R."/>
            <person name="Talebi R."/>
            <person name="Steentjes M.B.F."/>
            <person name="Corcolon B."/>
            <person name="Chong P.A."/>
            <person name="Kema G.H.J."/>
            <person name="Seidl M.F."/>
        </authorList>
    </citation>
    <scope>NUCLEOTIDE SEQUENCE [LARGE SCALE GENOMIC DNA]</scope>
    <source>
        <strain evidence="10 11">P124</strain>
    </source>
</reference>
<evidence type="ECO:0000256" key="1">
    <source>
        <dbReference type="ARBA" id="ARBA00004141"/>
    </source>
</evidence>
<evidence type="ECO:0000259" key="9">
    <source>
        <dbReference type="PROSITE" id="PS50850"/>
    </source>
</evidence>
<dbReference type="PROSITE" id="PS50850">
    <property type="entry name" value="MFS"/>
    <property type="match status" value="1"/>
</dbReference>
<comment type="similarity">
    <text evidence="2 7">Belongs to the major facilitator superfamily. Sugar transporter (TC 2.A.1.1) family.</text>
</comment>
<feature type="transmembrane region" description="Helical" evidence="8">
    <location>
        <begin position="497"/>
        <end position="518"/>
    </location>
</feature>
<feature type="transmembrane region" description="Helical" evidence="8">
    <location>
        <begin position="400"/>
        <end position="421"/>
    </location>
</feature>
<feature type="transmembrane region" description="Helical" evidence="8">
    <location>
        <begin position="427"/>
        <end position="455"/>
    </location>
</feature>
<sequence>MAAKKEDEFNTGTTIERVLSDQTTDQDGVTAVRLDDIVLEKMADSIKNIGEVTQDAHVATEFEKKMSFGQAFRLYPKATMFSFVLSLSLIMEGYDTALLGGFFGYPSFQKRFGEPAGDGTYQLTASWQSGLQNGVQVGEIIGLWVAGFLAERYGYKKTMLGAMVMMIAVIFMMFFAQNIGMLFAGEILCGLPWGAFQTLTTTYAADIAPPVLRPILTTWNNACWVIGQTISTGVLRGLLHRTDQWGWRIPYATQWAWPIPIIIGILLAPESPWWLVRHDRIDEAKKALQSLVSKSNTDYDVDRNIAMIIHTNAHEKAVSAGTSYKECFKGSDLRRTEIACVVWIIQVTCGTWFGSNVTYFMEQAGLDPIQSFDLGIGHNLMGLAGTIAAWWIFQVVGRRSLYLWGLFVMFWILIIVGFMGIPASSEAIAYATGALMFIFTFAYGITVGPVCYCLVAEMPSTRLRIKTVALARNCFNIASIAANFLNNPILNPTAWNLRGKGGFVWCGFALLSWVWTYYRLPETRGLSPGEMDVLFEQKVPARKFHSVKVDEFRAEHLKVDTSTDVLVPMVKQE</sequence>
<evidence type="ECO:0000256" key="8">
    <source>
        <dbReference type="SAM" id="Phobius"/>
    </source>
</evidence>
<evidence type="ECO:0000313" key="10">
    <source>
        <dbReference type="EMBL" id="KAK4503339.1"/>
    </source>
</evidence>
<evidence type="ECO:0000256" key="5">
    <source>
        <dbReference type="ARBA" id="ARBA00022989"/>
    </source>
</evidence>
<keyword evidence="11" id="KW-1185">Reference proteome</keyword>
<accession>A0ABR0EPN7</accession>
<comment type="caution">
    <text evidence="10">The sequence shown here is derived from an EMBL/GenBank/DDBJ whole genome shotgun (WGS) entry which is preliminary data.</text>
</comment>
<keyword evidence="5 8" id="KW-1133">Transmembrane helix</keyword>
<evidence type="ECO:0000256" key="7">
    <source>
        <dbReference type="RuleBase" id="RU003346"/>
    </source>
</evidence>
<dbReference type="Pfam" id="PF00083">
    <property type="entry name" value="Sugar_tr"/>
    <property type="match status" value="1"/>
</dbReference>
<feature type="transmembrane region" description="Helical" evidence="8">
    <location>
        <begin position="338"/>
        <end position="355"/>
    </location>
</feature>
<feature type="transmembrane region" description="Helical" evidence="8">
    <location>
        <begin position="375"/>
        <end position="393"/>
    </location>
</feature>
<dbReference type="InterPro" id="IPR003663">
    <property type="entry name" value="Sugar/inositol_transpt"/>
</dbReference>
<dbReference type="SUPFAM" id="SSF103473">
    <property type="entry name" value="MFS general substrate transporter"/>
    <property type="match status" value="1"/>
</dbReference>
<feature type="transmembrane region" description="Helical" evidence="8">
    <location>
        <begin position="255"/>
        <end position="276"/>
    </location>
</feature>